<dbReference type="Proteomes" id="UP000011680">
    <property type="component" value="Unassembled WGS sequence"/>
</dbReference>
<dbReference type="OrthoDB" id="257388at2157"/>
<dbReference type="RefSeq" id="WP_007743563.1">
    <property type="nucleotide sequence ID" value="NZ_AOMF01000192.1"/>
</dbReference>
<name>M0MS56_9EURY</name>
<dbReference type="AlphaFoldDB" id="M0MS56"/>
<dbReference type="STRING" id="1227457.C451_20435"/>
<dbReference type="EMBL" id="AOMF01000192">
    <property type="protein sequence ID" value="EMA48451.1"/>
    <property type="molecule type" value="Genomic_DNA"/>
</dbReference>
<evidence type="ECO:0000313" key="2">
    <source>
        <dbReference type="EMBL" id="EMA48451.1"/>
    </source>
</evidence>
<evidence type="ECO:0000313" key="3">
    <source>
        <dbReference type="Proteomes" id="UP000011680"/>
    </source>
</evidence>
<dbReference type="InterPro" id="IPR058472">
    <property type="entry name" value="DUF8165"/>
</dbReference>
<protein>
    <recommendedName>
        <fullName evidence="1">DUF8165 domain-containing protein</fullName>
    </recommendedName>
</protein>
<comment type="caution">
    <text evidence="2">The sequence shown here is derived from an EMBL/GenBank/DDBJ whole genome shotgun (WGS) entry which is preliminary data.</text>
</comment>
<accession>M0MS56</accession>
<reference evidence="2 3" key="1">
    <citation type="journal article" date="2014" name="PLoS Genet.">
        <title>Phylogenetically driven sequencing of extremely halophilic archaea reveals strategies for static and dynamic osmo-response.</title>
        <authorList>
            <person name="Becker E.A."/>
            <person name="Seitzer P.M."/>
            <person name="Tritt A."/>
            <person name="Larsen D."/>
            <person name="Krusor M."/>
            <person name="Yao A.I."/>
            <person name="Wu D."/>
            <person name="Madern D."/>
            <person name="Eisen J.A."/>
            <person name="Darling A.E."/>
            <person name="Facciotti M.T."/>
        </authorList>
    </citation>
    <scope>NUCLEOTIDE SEQUENCE [LARGE SCALE GENOMIC DNA]</scope>
    <source>
        <strain evidence="2 3">JCM 13552</strain>
    </source>
</reference>
<sequence length="115" mass="13019">MSTENFCEDGETIQHDAAAPLFPLNQLEGTIYRYRDAELKRERANASQIVTVGPTSFASSYFLAQHTLSLVELSTLSTTQRDELRAGTELDLAEFEYIQVGRNRTRSQNHSLSEY</sequence>
<keyword evidence="3" id="KW-1185">Reference proteome</keyword>
<proteinExistence type="predicted"/>
<gene>
    <name evidence="2" type="ORF">C451_20435</name>
</gene>
<dbReference type="Pfam" id="PF26489">
    <property type="entry name" value="DUF8165"/>
    <property type="match status" value="1"/>
</dbReference>
<organism evidence="2 3">
    <name type="scientific">Halococcus thailandensis JCM 13552</name>
    <dbReference type="NCBI Taxonomy" id="1227457"/>
    <lineage>
        <taxon>Archaea</taxon>
        <taxon>Methanobacteriati</taxon>
        <taxon>Methanobacteriota</taxon>
        <taxon>Stenosarchaea group</taxon>
        <taxon>Halobacteria</taxon>
        <taxon>Halobacteriales</taxon>
        <taxon>Halococcaceae</taxon>
        <taxon>Halococcus</taxon>
    </lineage>
</organism>
<feature type="domain" description="DUF8165" evidence="1">
    <location>
        <begin position="1"/>
        <end position="115"/>
    </location>
</feature>
<evidence type="ECO:0000259" key="1">
    <source>
        <dbReference type="Pfam" id="PF26489"/>
    </source>
</evidence>
<dbReference type="eggNOG" id="arCOG11921">
    <property type="taxonomic scope" value="Archaea"/>
</dbReference>